<name>A0A0W8F1F8_9ZZZZ</name>
<protein>
    <submittedName>
        <fullName evidence="1">Uncharacterized protein</fullName>
    </submittedName>
</protein>
<gene>
    <name evidence="1" type="ORF">ASZ90_015625</name>
</gene>
<reference evidence="1" key="1">
    <citation type="journal article" date="2015" name="Proc. Natl. Acad. Sci. U.S.A.">
        <title>Networks of energetic and metabolic interactions define dynamics in microbial communities.</title>
        <authorList>
            <person name="Embree M."/>
            <person name="Liu J.K."/>
            <person name="Al-Bassam M.M."/>
            <person name="Zengler K."/>
        </authorList>
    </citation>
    <scope>NUCLEOTIDE SEQUENCE</scope>
</reference>
<comment type="caution">
    <text evidence="1">The sequence shown here is derived from an EMBL/GenBank/DDBJ whole genome shotgun (WGS) entry which is preliminary data.</text>
</comment>
<dbReference type="AlphaFoldDB" id="A0A0W8F1F8"/>
<evidence type="ECO:0000313" key="1">
    <source>
        <dbReference type="EMBL" id="KUG14727.1"/>
    </source>
</evidence>
<proteinExistence type="predicted"/>
<organism evidence="1">
    <name type="scientific">hydrocarbon metagenome</name>
    <dbReference type="NCBI Taxonomy" id="938273"/>
    <lineage>
        <taxon>unclassified sequences</taxon>
        <taxon>metagenomes</taxon>
        <taxon>ecological metagenomes</taxon>
    </lineage>
</organism>
<sequence>MRGEGSPLAIIFSPAKCAGTPCRLFFPLSRFPRYVFL</sequence>
<dbReference type="EMBL" id="LNQE01001626">
    <property type="protein sequence ID" value="KUG14727.1"/>
    <property type="molecule type" value="Genomic_DNA"/>
</dbReference>
<accession>A0A0W8F1F8</accession>